<dbReference type="InterPro" id="IPR035952">
    <property type="entry name" value="Rhomboid-like_sf"/>
</dbReference>
<evidence type="ECO:0000256" key="5">
    <source>
        <dbReference type="SAM" id="Phobius"/>
    </source>
</evidence>
<feature type="transmembrane region" description="Helical" evidence="5">
    <location>
        <begin position="65"/>
        <end position="88"/>
    </location>
</feature>
<evidence type="ECO:0000256" key="1">
    <source>
        <dbReference type="ARBA" id="ARBA00004141"/>
    </source>
</evidence>
<evidence type="ECO:0000256" key="3">
    <source>
        <dbReference type="ARBA" id="ARBA00022989"/>
    </source>
</evidence>
<feature type="transmembrane region" description="Helical" evidence="5">
    <location>
        <begin position="93"/>
        <end position="110"/>
    </location>
</feature>
<keyword evidence="4 5" id="KW-0472">Membrane</keyword>
<proteinExistence type="predicted"/>
<feature type="transmembrane region" description="Helical" evidence="5">
    <location>
        <begin position="116"/>
        <end position="140"/>
    </location>
</feature>
<evidence type="ECO:0000313" key="7">
    <source>
        <dbReference type="EMBL" id="QWU17290.1"/>
    </source>
</evidence>
<dbReference type="RefSeq" id="WP_036598696.1">
    <property type="nucleotide sequence ID" value="NZ_CP076607.1"/>
</dbReference>
<dbReference type="InterPro" id="IPR022764">
    <property type="entry name" value="Peptidase_S54_rhomboid_dom"/>
</dbReference>
<dbReference type="OrthoDB" id="9833919at2"/>
<dbReference type="Pfam" id="PF01694">
    <property type="entry name" value="Rhomboid"/>
    <property type="match status" value="1"/>
</dbReference>
<feature type="transmembrane region" description="Helical" evidence="5">
    <location>
        <begin position="147"/>
        <end position="166"/>
    </location>
</feature>
<dbReference type="AlphaFoldDB" id="A0A1H8LI13"/>
<dbReference type="EMBL" id="FODH01000004">
    <property type="protein sequence ID" value="SEO04418.1"/>
    <property type="molecule type" value="Genomic_DNA"/>
</dbReference>
<evidence type="ECO:0000313" key="8">
    <source>
        <dbReference type="EMBL" id="SEO04418.1"/>
    </source>
</evidence>
<dbReference type="GO" id="GO:0006508">
    <property type="term" value="P:proteolysis"/>
    <property type="evidence" value="ECO:0007669"/>
    <property type="project" value="UniProtKB-KW"/>
</dbReference>
<reference evidence="8 9" key="1">
    <citation type="submission" date="2016-10" db="EMBL/GenBank/DDBJ databases">
        <authorList>
            <person name="de Groot N.N."/>
        </authorList>
    </citation>
    <scope>NUCLEOTIDE SEQUENCE [LARGE SCALE GENOMIC DNA]</scope>
    <source>
        <strain evidence="8 9">CGMCC 1.10238</strain>
    </source>
</reference>
<dbReference type="Gene3D" id="1.20.1540.10">
    <property type="entry name" value="Rhomboid-like"/>
    <property type="match status" value="1"/>
</dbReference>
<sequence>MLQLFLVQLKQRKPIITLLLVLACLISTVPQFFLPDLYDTISGQVPAIRHFYLIPLSSFTHSPEILINHFIGNILVFLLFGSITELLIGSSRFAFISVLTFISTTLINIWHSTDGVAGHGASGICWGYFVFFAFFVIIFYETKGKFIFKDIFLITLLVLMSFYLWGIPLLEVVVLGHNFFENFGQVLHLISMIVVVPFVLLWRKSIEHRVLQILNGEEIYQKNVLKNLPSLLLVGILLINVYGTIETVRFTNKYSAPLISHINPPKGTSVTDMPERIIINFKYPVLIHSEKLITTSINYETQEPPSFRTAWIDEQTMEIRFSRRFQEKENLMLGYLMTINTKEGIQFKDVTRIEYK</sequence>
<dbReference type="Proteomes" id="UP000683429">
    <property type="component" value="Chromosome"/>
</dbReference>
<feature type="transmembrane region" description="Helical" evidence="5">
    <location>
        <begin position="224"/>
        <end position="245"/>
    </location>
</feature>
<dbReference type="SUPFAM" id="SSF144091">
    <property type="entry name" value="Rhomboid-like"/>
    <property type="match status" value="1"/>
</dbReference>
<dbReference type="Proteomes" id="UP000198809">
    <property type="component" value="Unassembled WGS sequence"/>
</dbReference>
<evidence type="ECO:0000259" key="6">
    <source>
        <dbReference type="Pfam" id="PF01694"/>
    </source>
</evidence>
<feature type="domain" description="Peptidase S54 rhomboid" evidence="6">
    <location>
        <begin position="67"/>
        <end position="177"/>
    </location>
</feature>
<keyword evidence="3 5" id="KW-1133">Transmembrane helix</keyword>
<accession>A0A1H8LI13</accession>
<reference evidence="7 10" key="2">
    <citation type="submission" date="2021-06" db="EMBL/GenBank/DDBJ databases">
        <title>Whole genome sequence of Paenibacillus sophorae DSM23020 for comparative genomics.</title>
        <authorList>
            <person name="Kim M.-J."/>
            <person name="Lee G."/>
            <person name="Shin J.-H."/>
        </authorList>
    </citation>
    <scope>NUCLEOTIDE SEQUENCE [LARGE SCALE GENOMIC DNA]</scope>
    <source>
        <strain evidence="7 10">DSM 23020</strain>
    </source>
</reference>
<keyword evidence="8" id="KW-0378">Hydrolase</keyword>
<dbReference type="STRING" id="1333845.SAMN04487895_104336"/>
<evidence type="ECO:0000313" key="9">
    <source>
        <dbReference type="Proteomes" id="UP000198809"/>
    </source>
</evidence>
<keyword evidence="10" id="KW-1185">Reference proteome</keyword>
<gene>
    <name evidence="7" type="ORF">KP014_09095</name>
    <name evidence="8" type="ORF">SAMN04487895_104336</name>
</gene>
<dbReference type="GO" id="GO:0016020">
    <property type="term" value="C:membrane"/>
    <property type="evidence" value="ECO:0007669"/>
    <property type="project" value="UniProtKB-SubCell"/>
</dbReference>
<feature type="transmembrane region" description="Helical" evidence="5">
    <location>
        <begin position="15"/>
        <end position="34"/>
    </location>
</feature>
<evidence type="ECO:0000313" key="10">
    <source>
        <dbReference type="Proteomes" id="UP000683429"/>
    </source>
</evidence>
<protein>
    <submittedName>
        <fullName evidence="8">Membrane associated serine protease, rhomboid family</fullName>
    </submittedName>
    <submittedName>
        <fullName evidence="7">Rhomboid family intramembrane serine protease</fullName>
    </submittedName>
</protein>
<dbReference type="EMBL" id="CP076607">
    <property type="protein sequence ID" value="QWU17290.1"/>
    <property type="molecule type" value="Genomic_DNA"/>
</dbReference>
<dbReference type="GO" id="GO:0004252">
    <property type="term" value="F:serine-type endopeptidase activity"/>
    <property type="evidence" value="ECO:0007669"/>
    <property type="project" value="InterPro"/>
</dbReference>
<feature type="transmembrane region" description="Helical" evidence="5">
    <location>
        <begin position="186"/>
        <end position="203"/>
    </location>
</feature>
<keyword evidence="2 5" id="KW-0812">Transmembrane</keyword>
<name>A0A1H8LI13_9BACL</name>
<evidence type="ECO:0000256" key="4">
    <source>
        <dbReference type="ARBA" id="ARBA00023136"/>
    </source>
</evidence>
<keyword evidence="8" id="KW-0645">Protease</keyword>
<evidence type="ECO:0000256" key="2">
    <source>
        <dbReference type="ARBA" id="ARBA00022692"/>
    </source>
</evidence>
<comment type="subcellular location">
    <subcellularLocation>
        <location evidence="1">Membrane</location>
        <topology evidence="1">Multi-pass membrane protein</topology>
    </subcellularLocation>
</comment>
<organism evidence="8 9">
    <name type="scientific">Paenibacillus sophorae</name>
    <dbReference type="NCBI Taxonomy" id="1333845"/>
    <lineage>
        <taxon>Bacteria</taxon>
        <taxon>Bacillati</taxon>
        <taxon>Bacillota</taxon>
        <taxon>Bacilli</taxon>
        <taxon>Bacillales</taxon>
        <taxon>Paenibacillaceae</taxon>
        <taxon>Paenibacillus</taxon>
    </lineage>
</organism>